<evidence type="ECO:0000313" key="1">
    <source>
        <dbReference type="EMBL" id="CAG7824830.1"/>
    </source>
</evidence>
<dbReference type="AlphaFoldDB" id="A0A8J2L3P1"/>
<sequence>MNGLYAGNVFYVPPHRHKALNGSYPFQSTHSTTFLPMFDDIYVALCAKKMGIKPYHTNYFRFWPAPVRDPYEKDYKYVITSHGFDDPEELRSFWNVEKSLEQALRTLYTYVIFSVL</sequence>
<keyword evidence="2" id="KW-1185">Reference proteome</keyword>
<evidence type="ECO:0000313" key="2">
    <source>
        <dbReference type="Proteomes" id="UP000708208"/>
    </source>
</evidence>
<dbReference type="Proteomes" id="UP000708208">
    <property type="component" value="Unassembled WGS sequence"/>
</dbReference>
<protein>
    <submittedName>
        <fullName evidence="1">Uncharacterized protein</fullName>
    </submittedName>
</protein>
<organism evidence="1 2">
    <name type="scientific">Allacma fusca</name>
    <dbReference type="NCBI Taxonomy" id="39272"/>
    <lineage>
        <taxon>Eukaryota</taxon>
        <taxon>Metazoa</taxon>
        <taxon>Ecdysozoa</taxon>
        <taxon>Arthropoda</taxon>
        <taxon>Hexapoda</taxon>
        <taxon>Collembola</taxon>
        <taxon>Symphypleona</taxon>
        <taxon>Sminthuridae</taxon>
        <taxon>Allacma</taxon>
    </lineage>
</organism>
<proteinExistence type="predicted"/>
<reference evidence="1" key="1">
    <citation type="submission" date="2021-06" db="EMBL/GenBank/DDBJ databases">
        <authorList>
            <person name="Hodson N. C."/>
            <person name="Mongue J. A."/>
            <person name="Jaron S. K."/>
        </authorList>
    </citation>
    <scope>NUCLEOTIDE SEQUENCE</scope>
</reference>
<dbReference type="EMBL" id="CAJVCH010534152">
    <property type="protein sequence ID" value="CAG7824830.1"/>
    <property type="molecule type" value="Genomic_DNA"/>
</dbReference>
<comment type="caution">
    <text evidence="1">The sequence shown here is derived from an EMBL/GenBank/DDBJ whole genome shotgun (WGS) entry which is preliminary data.</text>
</comment>
<gene>
    <name evidence="1" type="ORF">AFUS01_LOCUS34966</name>
</gene>
<name>A0A8J2L3P1_9HEXA</name>
<dbReference type="OrthoDB" id="5957813at2759"/>
<accession>A0A8J2L3P1</accession>